<gene>
    <name evidence="5" type="ORF">CLV42_11896</name>
</gene>
<dbReference type="InterPro" id="IPR035986">
    <property type="entry name" value="PKD_dom_sf"/>
</dbReference>
<comment type="caution">
    <text evidence="5">The sequence shown here is derived from an EMBL/GenBank/DDBJ whole genome shotgun (WGS) entry which is preliminary data.</text>
</comment>
<dbReference type="SUPFAM" id="SSF49299">
    <property type="entry name" value="PKD domain"/>
    <property type="match status" value="6"/>
</dbReference>
<dbReference type="Gene3D" id="2.60.40.10">
    <property type="entry name" value="Immunoglobulins"/>
    <property type="match status" value="6"/>
</dbReference>
<reference evidence="5 6" key="1">
    <citation type="submission" date="2018-03" db="EMBL/GenBank/DDBJ databases">
        <title>Genomic Encyclopedia of Archaeal and Bacterial Type Strains, Phase II (KMG-II): from individual species to whole genera.</title>
        <authorList>
            <person name="Goeker M."/>
        </authorList>
    </citation>
    <scope>NUCLEOTIDE SEQUENCE [LARGE SCALE GENOMIC DNA]</scope>
    <source>
        <strain evidence="5 6">DSM 18107</strain>
    </source>
</reference>
<dbReference type="EMBL" id="PYGK01000018">
    <property type="protein sequence ID" value="PSL23379.1"/>
    <property type="molecule type" value="Genomic_DNA"/>
</dbReference>
<feature type="domain" description="PKD" evidence="4">
    <location>
        <begin position="232"/>
        <end position="262"/>
    </location>
</feature>
<feature type="domain" description="PKD" evidence="4">
    <location>
        <begin position="57"/>
        <end position="100"/>
    </location>
</feature>
<dbReference type="PANTHER" id="PTHR11861:SF8">
    <property type="entry name" value="PKD DOMAIN-CONTAINING PROTEIN"/>
    <property type="match status" value="1"/>
</dbReference>
<dbReference type="Pfam" id="PF18962">
    <property type="entry name" value="Por_Secre_tail"/>
    <property type="match status" value="1"/>
</dbReference>
<evidence type="ECO:0000259" key="4">
    <source>
        <dbReference type="PROSITE" id="PS50093"/>
    </source>
</evidence>
<evidence type="ECO:0000256" key="3">
    <source>
        <dbReference type="SAM" id="SignalP"/>
    </source>
</evidence>
<dbReference type="PANTHER" id="PTHR11861">
    <property type="entry name" value="MELANOCYTE PROTEIN PMEL 17-RELATED"/>
    <property type="match status" value="1"/>
</dbReference>
<dbReference type="Pfam" id="PF18911">
    <property type="entry name" value="PKD_4"/>
    <property type="match status" value="4"/>
</dbReference>
<accession>A0A2P8FNU6</accession>
<dbReference type="SMART" id="SM00089">
    <property type="entry name" value="PKD"/>
    <property type="match status" value="5"/>
</dbReference>
<dbReference type="InterPro" id="IPR022409">
    <property type="entry name" value="PKD/Chitinase_dom"/>
</dbReference>
<evidence type="ECO:0000256" key="2">
    <source>
        <dbReference type="ARBA" id="ARBA00023180"/>
    </source>
</evidence>
<evidence type="ECO:0000256" key="1">
    <source>
        <dbReference type="ARBA" id="ARBA00022729"/>
    </source>
</evidence>
<evidence type="ECO:0000313" key="6">
    <source>
        <dbReference type="Proteomes" id="UP000240978"/>
    </source>
</evidence>
<feature type="domain" description="PKD" evidence="4">
    <location>
        <begin position="1027"/>
        <end position="1080"/>
    </location>
</feature>
<dbReference type="NCBIfam" id="TIGR04183">
    <property type="entry name" value="Por_Secre_tail"/>
    <property type="match status" value="1"/>
</dbReference>
<keyword evidence="6" id="KW-1185">Reference proteome</keyword>
<feature type="domain" description="PKD" evidence="4">
    <location>
        <begin position="711"/>
        <end position="773"/>
    </location>
</feature>
<proteinExistence type="predicted"/>
<dbReference type="PROSITE" id="PS50093">
    <property type="entry name" value="PKD"/>
    <property type="match status" value="4"/>
</dbReference>
<dbReference type="InterPro" id="IPR026444">
    <property type="entry name" value="Secre_tail"/>
</dbReference>
<dbReference type="GO" id="GO:0005886">
    <property type="term" value="C:plasma membrane"/>
    <property type="evidence" value="ECO:0007669"/>
    <property type="project" value="TreeGrafter"/>
</dbReference>
<name>A0A2P8FNU6_9BACT</name>
<dbReference type="OrthoDB" id="599549at2"/>
<protein>
    <submittedName>
        <fullName evidence="5">Putative secreted protein (Por secretion system target)</fullName>
    </submittedName>
</protein>
<dbReference type="Proteomes" id="UP000240978">
    <property type="component" value="Unassembled WGS sequence"/>
</dbReference>
<keyword evidence="2" id="KW-0325">Glycoprotein</keyword>
<feature type="chain" id="PRO_5015195945" evidence="3">
    <location>
        <begin position="20"/>
        <end position="1753"/>
    </location>
</feature>
<keyword evidence="1 3" id="KW-0732">Signal</keyword>
<feature type="signal peptide" evidence="3">
    <location>
        <begin position="1"/>
        <end position="19"/>
    </location>
</feature>
<dbReference type="InterPro" id="IPR013783">
    <property type="entry name" value="Ig-like_fold"/>
</dbReference>
<evidence type="ECO:0000313" key="5">
    <source>
        <dbReference type="EMBL" id="PSL23379.1"/>
    </source>
</evidence>
<sequence length="1753" mass="193104">MKATLQVFVLLLLSHVVSSQQRNPDADFVQSGTQSCTAPFTVSFKDSSWSPINAAFVAWKWEFGDGAIDSSGPVVTHTYTQKGIFTVKLTVRDQFGYSATRQGNQYTGPVRIGAALQLPPVYAFCSNTFLPFTLKNELAPANFDSLGTYRWFRNETQVGTAKDLRINSEGTYTVAYTACGTTLYDTTLVGPLIGPEVTANYGNAMTWTSDGFAISAWVNASSEPSTFNKLMWYWGDGTTSTSTRSNKIKHYYTNPGQYRISVKPYYEYGNNTLFCSEAALEIPAFIRGSRVKHNSWNGRDTILPVTATQLTLSAGNTGASFNWRSEDPSFSYYGQTLTITKAGKYWVDITENAEYPDAITDSIRVTTVTRPTADFLYTITPCHEQSVSFNSAMAFPVGSQDKVIAWQWRIDDENVNTAAAFIYNFGTYGMHTVELVAFTQSGVTDTFTKQINVPRETSDWAIALKDDTLSIPGVHILTATTTPADIPVYFEGYNQPTASLHVTAYGSYSAFIKDSCGLERARDTIEVLPPGSSQWNFGIKTVYKDNCMTEAWLKTGTNAPAGTYTVTWNTGIISDSIHVTAGGNYSAVFKDNTGKTRTANRDVTIEQPIVPTITLQHISGEDYLVPAPVIPNQQYYWYRNDSLVGYGSRDGYKQGELIRGIYVLGIESIAGCYNTSIPFEYQMPKDSLIANFSFSREHCNSLKVNFKSGIYTASSSTDTVRSIIWNYGDSTPDTLTSGHTTQHQYATAGTYTAKMNARTVSGRQFNISKTVVIDPILNYSVKITDDVTSLPGVHILKATVTPAGQQVLWSTGVRKDTIHVLKAGYYKATVKDTCSGILYTDSLEVKASSITTWSLDAQISKIFACQDSAMLIANAKGPLNGYSLVWSNGGNKDTTYVTGSGTYIVRLIDKQGNIRARDTVQVTLIRPFEASITLHSAPSGDTLTALPDSSEFSYKWYRNDTILPAVTTPLNTRLIRGSYVVEVQDRNGCKSRSVQFPYEGQAANFTYTTDPCLNYILQFNGPRFPEDSMVAYSWNFGDNATSVLQNPLHEFKPGKTYTVSLSTRTKSGLKGLASREITVELIDYTPTITVRKTPCGDGAWLIANTTLKVPVLDWSNYGWDDSTLVTSSGRYTLTVRDTCHNVRGTAFVDVDLKPYFAPSWDFLRKGEHDTIVILSNRDDYVFSIENPSPNITFTWWRDGEIVRVSHEPYFVDPLDGNYKGLVEIKGGCSNYVDAIFNVGYLPPLPDPVSFTYDTLGSACLTQVSFHGPASVPGDSILRYTWDFGDLNAGSTQEPVHLYRPGTYNVFMRVVTASGKQGLARRQLVIKSTGEEWTAKINSNPAPCGDKATLSVDAPAEAAYIEWNTGATTRDIQVTSSGNYTVSIFDSCHNIRAADTIHLELSAGFQPELAYGLIEDTLAIYQAVGNSAIFPLNDSLPGYTFTWYFNDKELPTHASYITPITPGNYQVKVVQPNGCPGLTSIYSVPETEAWPDTVTFGNQTPVFDIQDDLSVAGRFHWPRNPDNVYTLQLTLSNPGGRMNGLEPGQVITLTTLQSDMQSVTLTATLPDSLACSSNYAIRIVSSSPADTTIWSVPVTIINQPEKPVITQRGDSLFTNSNYQLQWYKNDIAIPGAMASYYRARANASYTVEAYNGGDCRSISSSVAVVITAIGEVSSGTNKVKAFPNPSEGEVYLKFEKPLLKPVVINVYNLQGRVVYNTTTSQQQHILYLSALPKGYYMVELTGYGTKKVLSLMLY</sequence>
<dbReference type="RefSeq" id="WP_106605489.1">
    <property type="nucleotide sequence ID" value="NZ_PYGK01000018.1"/>
</dbReference>
<organism evidence="5 6">
    <name type="scientific">Chitinophaga ginsengisoli</name>
    <dbReference type="NCBI Taxonomy" id="363837"/>
    <lineage>
        <taxon>Bacteria</taxon>
        <taxon>Pseudomonadati</taxon>
        <taxon>Bacteroidota</taxon>
        <taxon>Chitinophagia</taxon>
        <taxon>Chitinophagales</taxon>
        <taxon>Chitinophagaceae</taxon>
        <taxon>Chitinophaga</taxon>
    </lineage>
</organism>
<dbReference type="InterPro" id="IPR000601">
    <property type="entry name" value="PKD_dom"/>
</dbReference>
<dbReference type="CDD" id="cd00146">
    <property type="entry name" value="PKD"/>
    <property type="match status" value="3"/>
</dbReference>
<dbReference type="InterPro" id="IPR045219">
    <property type="entry name" value="PKAT"/>
</dbReference>